<dbReference type="OrthoDB" id="277802at2759"/>
<dbReference type="GO" id="GO:0000398">
    <property type="term" value="P:mRNA splicing, via spliceosome"/>
    <property type="evidence" value="ECO:0007669"/>
    <property type="project" value="EnsemblFungi"/>
</dbReference>
<feature type="compositionally biased region" description="Basic residues" evidence="2">
    <location>
        <begin position="1"/>
        <end position="11"/>
    </location>
</feature>
<dbReference type="GO" id="GO:0000974">
    <property type="term" value="C:Prp19 complex"/>
    <property type="evidence" value="ECO:0007669"/>
    <property type="project" value="EnsemblFungi"/>
</dbReference>
<dbReference type="GO" id="GO:0030620">
    <property type="term" value="F:U2 snRNA binding"/>
    <property type="evidence" value="ECO:0007669"/>
    <property type="project" value="EnsemblFungi"/>
</dbReference>
<proteinExistence type="predicted"/>
<dbReference type="InterPro" id="IPR035979">
    <property type="entry name" value="RBD_domain_sf"/>
</dbReference>
<evidence type="ECO:0000259" key="3">
    <source>
        <dbReference type="PROSITE" id="PS50102"/>
    </source>
</evidence>
<gene>
    <name evidence="4" type="ORF">LADA_0B05468G</name>
</gene>
<dbReference type="AlphaFoldDB" id="A0A1G4ITP7"/>
<dbReference type="InterPro" id="IPR000504">
    <property type="entry name" value="RRM_dom"/>
</dbReference>
<feature type="compositionally biased region" description="Basic and acidic residues" evidence="2">
    <location>
        <begin position="15"/>
        <end position="32"/>
    </location>
</feature>
<feature type="region of interest" description="Disordered" evidence="2">
    <location>
        <begin position="1"/>
        <end position="33"/>
    </location>
</feature>
<evidence type="ECO:0000313" key="4">
    <source>
        <dbReference type="EMBL" id="SCU80175.1"/>
    </source>
</evidence>
<dbReference type="Proteomes" id="UP000190274">
    <property type="component" value="Chromosome B"/>
</dbReference>
<organism evidence="4 5">
    <name type="scientific">Lachancea dasiensis</name>
    <dbReference type="NCBI Taxonomy" id="1072105"/>
    <lineage>
        <taxon>Eukaryota</taxon>
        <taxon>Fungi</taxon>
        <taxon>Dikarya</taxon>
        <taxon>Ascomycota</taxon>
        <taxon>Saccharomycotina</taxon>
        <taxon>Saccharomycetes</taxon>
        <taxon>Saccharomycetales</taxon>
        <taxon>Saccharomycetaceae</taxon>
        <taxon>Lachancea</taxon>
    </lineage>
</organism>
<dbReference type="Gene3D" id="3.30.70.330">
    <property type="match status" value="1"/>
</dbReference>
<feature type="domain" description="RRM" evidence="3">
    <location>
        <begin position="34"/>
        <end position="111"/>
    </location>
</feature>
<dbReference type="EMBL" id="LT598456">
    <property type="protein sequence ID" value="SCU80175.1"/>
    <property type="molecule type" value="Genomic_DNA"/>
</dbReference>
<dbReference type="CDD" id="cd12246">
    <property type="entry name" value="RRM1_U1A_like"/>
    <property type="match status" value="1"/>
</dbReference>
<dbReference type="PROSITE" id="PS50102">
    <property type="entry name" value="RRM"/>
    <property type="match status" value="1"/>
</dbReference>
<evidence type="ECO:0000313" key="5">
    <source>
        <dbReference type="Proteomes" id="UP000190274"/>
    </source>
</evidence>
<accession>A0A1G4ITP7</accession>
<evidence type="ECO:0000256" key="1">
    <source>
        <dbReference type="PROSITE-ProRule" id="PRU00176"/>
    </source>
</evidence>
<reference evidence="5" key="1">
    <citation type="submission" date="2016-03" db="EMBL/GenBank/DDBJ databases">
        <authorList>
            <person name="Devillers H."/>
        </authorList>
    </citation>
    <scope>NUCLEOTIDE SEQUENCE [LARGE SCALE GENOMIC DNA]</scope>
</reference>
<dbReference type="SUPFAM" id="SSF54928">
    <property type="entry name" value="RNA-binding domain, RBD"/>
    <property type="match status" value="1"/>
</dbReference>
<dbReference type="STRING" id="1266660.A0A1G4ITP7"/>
<dbReference type="Pfam" id="PF00076">
    <property type="entry name" value="RRM_1"/>
    <property type="match status" value="1"/>
</dbReference>
<protein>
    <submittedName>
        <fullName evidence="4">LADA_0B05468g1_1</fullName>
    </submittedName>
</protein>
<keyword evidence="1" id="KW-0694">RNA-binding</keyword>
<dbReference type="SMART" id="SM00360">
    <property type="entry name" value="RRM"/>
    <property type="match status" value="1"/>
</dbReference>
<dbReference type="GO" id="GO:0071004">
    <property type="term" value="C:U2-type prespliceosome"/>
    <property type="evidence" value="ECO:0007669"/>
    <property type="project" value="EnsemblFungi"/>
</dbReference>
<name>A0A1G4ITP7_9SACH</name>
<keyword evidence="5" id="KW-1185">Reference proteome</keyword>
<dbReference type="InterPro" id="IPR012677">
    <property type="entry name" value="Nucleotide-bd_a/b_plait_sf"/>
</dbReference>
<evidence type="ECO:0000256" key="2">
    <source>
        <dbReference type="SAM" id="MobiDB-lite"/>
    </source>
</evidence>
<sequence length="117" mass="13407">MSNLQAKRKQPHSTAELKAKRAKLDEPPRLDPKQSLYVNNLNDQIKLSKLRENLYLLFSTFGEVLQVKVSKSTRGQAFIVLKTLDEANLAMISLQQETFFGKPLRIQFAHNESHILT</sequence>